<dbReference type="GO" id="GO:0043024">
    <property type="term" value="F:ribosomal small subunit binding"/>
    <property type="evidence" value="ECO:0007669"/>
    <property type="project" value="TreeGrafter"/>
</dbReference>
<keyword evidence="1" id="KW-0810">Translation regulation</keyword>
<gene>
    <name evidence="3" type="ORF">CTAYLR_000654</name>
</gene>
<dbReference type="PANTHER" id="PTHR33231">
    <property type="entry name" value="30S RIBOSOMAL PROTEIN"/>
    <property type="match status" value="1"/>
</dbReference>
<dbReference type="InterPro" id="IPR050574">
    <property type="entry name" value="HPF/YfiA_ribosome-assoc"/>
</dbReference>
<dbReference type="AlphaFoldDB" id="A0AAD7U9E6"/>
<dbReference type="NCBIfam" id="TIGR00741">
    <property type="entry name" value="yfiA"/>
    <property type="match status" value="1"/>
</dbReference>
<protein>
    <recommendedName>
        <fullName evidence="2">Sigma 54 modulation/S30EA ribosomal protein C-terminal domain-containing protein</fullName>
    </recommendedName>
</protein>
<comment type="caution">
    <text evidence="3">The sequence shown here is derived from an EMBL/GenBank/DDBJ whole genome shotgun (WGS) entry which is preliminary data.</text>
</comment>
<sequence length="202" mass="22991">MGLRSPVKMVVQPSPLIKEIQANNLEMTPSMRDYVERKIGGTIDRFSSMISRCDAHLSVNRNPRVPLSDCCEVVIFAKDNHVVRAEERAETMYAAIDLVAAKLARKLRKLKERRTKAPKLSIKETIPGEIEIVPKEAEVKPETLVRRKSFPMPPQSLEEATDCLYALDHDFYLFKNVESGQLNVLYKRKEGGLGLLEPEERQ</sequence>
<feature type="domain" description="Sigma 54 modulation/S30EA ribosomal protein C-terminal" evidence="2">
    <location>
        <begin position="141"/>
        <end position="195"/>
    </location>
</feature>
<dbReference type="Gene3D" id="3.30.160.100">
    <property type="entry name" value="Ribosome hibernation promotion factor-like"/>
    <property type="match status" value="1"/>
</dbReference>
<dbReference type="PANTHER" id="PTHR33231:SF1">
    <property type="entry name" value="30S RIBOSOMAL PROTEIN"/>
    <property type="match status" value="1"/>
</dbReference>
<dbReference type="Proteomes" id="UP001230188">
    <property type="component" value="Unassembled WGS sequence"/>
</dbReference>
<dbReference type="GO" id="GO:0022627">
    <property type="term" value="C:cytosolic small ribosomal subunit"/>
    <property type="evidence" value="ECO:0007669"/>
    <property type="project" value="TreeGrafter"/>
</dbReference>
<evidence type="ECO:0000313" key="3">
    <source>
        <dbReference type="EMBL" id="KAJ8600280.1"/>
    </source>
</evidence>
<dbReference type="HAMAP" id="MF_00839">
    <property type="entry name" value="HPF"/>
    <property type="match status" value="1"/>
</dbReference>
<dbReference type="InterPro" id="IPR036567">
    <property type="entry name" value="RHF-like"/>
</dbReference>
<proteinExistence type="inferred from homology"/>
<organism evidence="3 4">
    <name type="scientific">Chrysophaeum taylorii</name>
    <dbReference type="NCBI Taxonomy" id="2483200"/>
    <lineage>
        <taxon>Eukaryota</taxon>
        <taxon>Sar</taxon>
        <taxon>Stramenopiles</taxon>
        <taxon>Ochrophyta</taxon>
        <taxon>Pelagophyceae</taxon>
        <taxon>Pelagomonadales</taxon>
        <taxon>Pelagomonadaceae</taxon>
        <taxon>Chrysophaeum</taxon>
    </lineage>
</organism>
<dbReference type="CDD" id="cd00552">
    <property type="entry name" value="RaiA"/>
    <property type="match status" value="1"/>
</dbReference>
<accession>A0AAD7U9E6</accession>
<dbReference type="InterPro" id="IPR032528">
    <property type="entry name" value="Ribosom_S30AE_C"/>
</dbReference>
<dbReference type="Pfam" id="PF16321">
    <property type="entry name" value="Ribosom_S30AE_C"/>
    <property type="match status" value="1"/>
</dbReference>
<dbReference type="GO" id="GO:0045900">
    <property type="term" value="P:negative regulation of translational elongation"/>
    <property type="evidence" value="ECO:0007669"/>
    <property type="project" value="TreeGrafter"/>
</dbReference>
<reference evidence="3" key="1">
    <citation type="submission" date="2023-01" db="EMBL/GenBank/DDBJ databases">
        <title>Metagenome sequencing of chrysophaentin producing Chrysophaeum taylorii.</title>
        <authorList>
            <person name="Davison J."/>
            <person name="Bewley C."/>
        </authorList>
    </citation>
    <scope>NUCLEOTIDE SEQUENCE</scope>
    <source>
        <strain evidence="3">NIES-1699</strain>
    </source>
</reference>
<keyword evidence="4" id="KW-1185">Reference proteome</keyword>
<dbReference type="SUPFAM" id="SSF69754">
    <property type="entry name" value="Ribosome binding protein Y (YfiA homologue)"/>
    <property type="match status" value="1"/>
</dbReference>
<evidence type="ECO:0000256" key="1">
    <source>
        <dbReference type="ARBA" id="ARBA00022845"/>
    </source>
</evidence>
<dbReference type="InterPro" id="IPR034694">
    <property type="entry name" value="HPF_long/plastid"/>
</dbReference>
<dbReference type="EMBL" id="JAQMWT010000524">
    <property type="protein sequence ID" value="KAJ8600280.1"/>
    <property type="molecule type" value="Genomic_DNA"/>
</dbReference>
<dbReference type="Pfam" id="PF02482">
    <property type="entry name" value="Ribosomal_S30AE"/>
    <property type="match status" value="1"/>
</dbReference>
<evidence type="ECO:0000259" key="2">
    <source>
        <dbReference type="Pfam" id="PF16321"/>
    </source>
</evidence>
<name>A0AAD7U9E6_9STRA</name>
<evidence type="ECO:0000313" key="4">
    <source>
        <dbReference type="Proteomes" id="UP001230188"/>
    </source>
</evidence>
<dbReference type="Gene3D" id="3.30.505.50">
    <property type="entry name" value="Sigma 54 modulation/S30EA ribosomal protein, C-terminal domain"/>
    <property type="match status" value="1"/>
</dbReference>
<dbReference type="InterPro" id="IPR038416">
    <property type="entry name" value="Ribosom_S30AE_C_sf"/>
</dbReference>
<dbReference type="InterPro" id="IPR003489">
    <property type="entry name" value="RHF/RaiA"/>
</dbReference>